<proteinExistence type="predicted"/>
<feature type="non-terminal residue" evidence="1">
    <location>
        <position position="49"/>
    </location>
</feature>
<dbReference type="AlphaFoldDB" id="A0A392NYS6"/>
<reference evidence="1 2" key="1">
    <citation type="journal article" date="2018" name="Front. Plant Sci.">
        <title>Red Clover (Trifolium pratense) and Zigzag Clover (T. medium) - A Picture of Genomic Similarities and Differences.</title>
        <authorList>
            <person name="Dluhosova J."/>
            <person name="Istvanek J."/>
            <person name="Nedelnik J."/>
            <person name="Repkova J."/>
        </authorList>
    </citation>
    <scope>NUCLEOTIDE SEQUENCE [LARGE SCALE GENOMIC DNA]</scope>
    <source>
        <strain evidence="2">cv. 10/8</strain>
        <tissue evidence="1">Leaf</tissue>
    </source>
</reference>
<evidence type="ECO:0000313" key="2">
    <source>
        <dbReference type="Proteomes" id="UP000265520"/>
    </source>
</evidence>
<accession>A0A392NYS6</accession>
<dbReference type="EMBL" id="LXQA010055317">
    <property type="protein sequence ID" value="MCI04410.1"/>
    <property type="molecule type" value="Genomic_DNA"/>
</dbReference>
<dbReference type="Proteomes" id="UP000265520">
    <property type="component" value="Unassembled WGS sequence"/>
</dbReference>
<protein>
    <submittedName>
        <fullName evidence="1">Uncharacterized protein</fullName>
    </submittedName>
</protein>
<comment type="caution">
    <text evidence="1">The sequence shown here is derived from an EMBL/GenBank/DDBJ whole genome shotgun (WGS) entry which is preliminary data.</text>
</comment>
<sequence>MFVSDGATSVEGLQLCFSVYQLRRRTCRSHWGKSETRSQVEVTAPDGGD</sequence>
<name>A0A392NYS6_9FABA</name>
<evidence type="ECO:0000313" key="1">
    <source>
        <dbReference type="EMBL" id="MCI04410.1"/>
    </source>
</evidence>
<keyword evidence="2" id="KW-1185">Reference proteome</keyword>
<organism evidence="1 2">
    <name type="scientific">Trifolium medium</name>
    <dbReference type="NCBI Taxonomy" id="97028"/>
    <lineage>
        <taxon>Eukaryota</taxon>
        <taxon>Viridiplantae</taxon>
        <taxon>Streptophyta</taxon>
        <taxon>Embryophyta</taxon>
        <taxon>Tracheophyta</taxon>
        <taxon>Spermatophyta</taxon>
        <taxon>Magnoliopsida</taxon>
        <taxon>eudicotyledons</taxon>
        <taxon>Gunneridae</taxon>
        <taxon>Pentapetalae</taxon>
        <taxon>rosids</taxon>
        <taxon>fabids</taxon>
        <taxon>Fabales</taxon>
        <taxon>Fabaceae</taxon>
        <taxon>Papilionoideae</taxon>
        <taxon>50 kb inversion clade</taxon>
        <taxon>NPAAA clade</taxon>
        <taxon>Hologalegina</taxon>
        <taxon>IRL clade</taxon>
        <taxon>Trifolieae</taxon>
        <taxon>Trifolium</taxon>
    </lineage>
</organism>